<comment type="caution">
    <text evidence="1">The sequence shown here is derived from an EMBL/GenBank/DDBJ whole genome shotgun (WGS) entry which is preliminary data.</text>
</comment>
<dbReference type="AlphaFoldDB" id="A0A917Y3L4"/>
<dbReference type="EMBL" id="BMMM01000005">
    <property type="protein sequence ID" value="GGN65254.1"/>
    <property type="molecule type" value="Genomic_DNA"/>
</dbReference>
<keyword evidence="2" id="KW-1185">Reference proteome</keyword>
<protein>
    <submittedName>
        <fullName evidence="1">Uncharacterized protein</fullName>
    </submittedName>
</protein>
<evidence type="ECO:0000313" key="2">
    <source>
        <dbReference type="Proteomes" id="UP000600365"/>
    </source>
</evidence>
<proteinExistence type="predicted"/>
<name>A0A917Y3L4_9ACTN</name>
<sequence>MMERLEPRSTSAPAGSAISANAAVVAAVSSPTWNVLALSATTATSGSAISVTAEPISLTV</sequence>
<dbReference type="Proteomes" id="UP000600365">
    <property type="component" value="Unassembled WGS sequence"/>
</dbReference>
<evidence type="ECO:0000313" key="1">
    <source>
        <dbReference type="EMBL" id="GGN65254.1"/>
    </source>
</evidence>
<accession>A0A917Y3L4</accession>
<organism evidence="1 2">
    <name type="scientific">Streptomyces albiflavescens</name>
    <dbReference type="NCBI Taxonomy" id="1623582"/>
    <lineage>
        <taxon>Bacteria</taxon>
        <taxon>Bacillati</taxon>
        <taxon>Actinomycetota</taxon>
        <taxon>Actinomycetes</taxon>
        <taxon>Kitasatosporales</taxon>
        <taxon>Streptomycetaceae</taxon>
        <taxon>Streptomyces</taxon>
    </lineage>
</organism>
<gene>
    <name evidence="1" type="ORF">GCM10011579_035530</name>
</gene>
<reference evidence="1 2" key="1">
    <citation type="journal article" date="2014" name="Int. J. Syst. Evol. Microbiol.">
        <title>Complete genome sequence of Corynebacterium casei LMG S-19264T (=DSM 44701T), isolated from a smear-ripened cheese.</title>
        <authorList>
            <consortium name="US DOE Joint Genome Institute (JGI-PGF)"/>
            <person name="Walter F."/>
            <person name="Albersmeier A."/>
            <person name="Kalinowski J."/>
            <person name="Ruckert C."/>
        </authorList>
    </citation>
    <scope>NUCLEOTIDE SEQUENCE [LARGE SCALE GENOMIC DNA]</scope>
    <source>
        <strain evidence="1 2">CGMCC 4.7111</strain>
    </source>
</reference>